<sequence>MARPPKIPENPFKWKGTAEIEAGCPNKLLLRFSPLRLAMIADEIVAVENEKHQVEQMLLVIWELIPPLDLATMRDRMRFLRTKINSLESRKKALLCEQQELIVQTIAFSRN</sequence>
<feature type="coiled-coil region" evidence="1">
    <location>
        <begin position="70"/>
        <end position="104"/>
    </location>
</feature>
<dbReference type="Proteomes" id="UP000825729">
    <property type="component" value="Unassembled WGS sequence"/>
</dbReference>
<dbReference type="PANTHER" id="PTHR36344">
    <property type="entry name" value="RX N-TERMINAL DOMAIN-CONTAINING PROTEIN"/>
    <property type="match status" value="1"/>
</dbReference>
<evidence type="ECO:0000256" key="1">
    <source>
        <dbReference type="SAM" id="Coils"/>
    </source>
</evidence>
<evidence type="ECO:0000313" key="2">
    <source>
        <dbReference type="EMBL" id="KAG9440219.1"/>
    </source>
</evidence>
<reference evidence="2 3" key="1">
    <citation type="submission" date="2021-07" db="EMBL/GenBank/DDBJ databases">
        <title>The Aristolochia fimbriata genome: insights into angiosperm evolution, floral development and chemical biosynthesis.</title>
        <authorList>
            <person name="Jiao Y."/>
        </authorList>
    </citation>
    <scope>NUCLEOTIDE SEQUENCE [LARGE SCALE GENOMIC DNA]</scope>
    <source>
        <strain evidence="2">IBCAS-2021</strain>
        <tissue evidence="2">Leaf</tissue>
    </source>
</reference>
<comment type="caution">
    <text evidence="2">The sequence shown here is derived from an EMBL/GenBank/DDBJ whole genome shotgun (WGS) entry which is preliminary data.</text>
</comment>
<dbReference type="EMBL" id="JAINDJ010000008">
    <property type="protein sequence ID" value="KAG9440219.1"/>
    <property type="molecule type" value="Genomic_DNA"/>
</dbReference>
<evidence type="ECO:0000313" key="3">
    <source>
        <dbReference type="Proteomes" id="UP000825729"/>
    </source>
</evidence>
<dbReference type="AlphaFoldDB" id="A0AAV7DVE9"/>
<organism evidence="2 3">
    <name type="scientific">Aristolochia fimbriata</name>
    <name type="common">White veined hardy Dutchman's pipe vine</name>
    <dbReference type="NCBI Taxonomy" id="158543"/>
    <lineage>
        <taxon>Eukaryota</taxon>
        <taxon>Viridiplantae</taxon>
        <taxon>Streptophyta</taxon>
        <taxon>Embryophyta</taxon>
        <taxon>Tracheophyta</taxon>
        <taxon>Spermatophyta</taxon>
        <taxon>Magnoliopsida</taxon>
        <taxon>Magnoliidae</taxon>
        <taxon>Piperales</taxon>
        <taxon>Aristolochiaceae</taxon>
        <taxon>Aristolochia</taxon>
    </lineage>
</organism>
<proteinExistence type="predicted"/>
<keyword evidence="3" id="KW-1185">Reference proteome</keyword>
<gene>
    <name evidence="2" type="ORF">H6P81_020384</name>
</gene>
<dbReference type="PANTHER" id="PTHR36344:SF1">
    <property type="entry name" value="RX N-TERMINAL DOMAIN-CONTAINING PROTEIN"/>
    <property type="match status" value="1"/>
</dbReference>
<protein>
    <submittedName>
        <fullName evidence="2">Uncharacterized protein</fullName>
    </submittedName>
</protein>
<keyword evidence="1" id="KW-0175">Coiled coil</keyword>
<name>A0AAV7DVE9_ARIFI</name>
<accession>A0AAV7DVE9</accession>